<keyword evidence="1" id="KW-0255">Endonuclease</keyword>
<keyword evidence="1" id="KW-0540">Nuclease</keyword>
<reference evidence="1 2" key="1">
    <citation type="submission" date="2021-06" db="EMBL/GenBank/DDBJ databases">
        <authorList>
            <person name="Sun Q."/>
            <person name="Li D."/>
        </authorList>
    </citation>
    <scope>NUCLEOTIDE SEQUENCE [LARGE SCALE GENOMIC DNA]</scope>
    <source>
        <strain evidence="1 2">MSJ-5</strain>
    </source>
</reference>
<gene>
    <name evidence="1" type="ORF">KQI88_10310</name>
</gene>
<comment type="caution">
    <text evidence="1">The sequence shown here is derived from an EMBL/GenBank/DDBJ whole genome shotgun (WGS) entry which is preliminary data.</text>
</comment>
<dbReference type="EMBL" id="JAHLQK010000004">
    <property type="protein sequence ID" value="MBU5676811.1"/>
    <property type="molecule type" value="Genomic_DNA"/>
</dbReference>
<dbReference type="InterPro" id="IPR018573">
    <property type="entry name" value="Restrct_endonuc_II_AlwI"/>
</dbReference>
<dbReference type="GO" id="GO:0016787">
    <property type="term" value="F:hydrolase activity"/>
    <property type="evidence" value="ECO:0007669"/>
    <property type="project" value="UniProtKB-KW"/>
</dbReference>
<organism evidence="1 2">
    <name type="scientific">Alkaliphilus flagellatus</name>
    <dbReference type="NCBI Taxonomy" id="2841507"/>
    <lineage>
        <taxon>Bacteria</taxon>
        <taxon>Bacillati</taxon>
        <taxon>Bacillota</taxon>
        <taxon>Clostridia</taxon>
        <taxon>Peptostreptococcales</taxon>
        <taxon>Natronincolaceae</taxon>
        <taxon>Alkaliphilus</taxon>
    </lineage>
</organism>
<dbReference type="GO" id="GO:0004519">
    <property type="term" value="F:endonuclease activity"/>
    <property type="evidence" value="ECO:0007669"/>
    <property type="project" value="UniProtKB-KW"/>
</dbReference>
<protein>
    <submittedName>
        <fullName evidence="1">AlwI family type II restriction endonuclease</fullName>
        <ecNumber evidence="1">3.1.21.-</ecNumber>
    </submittedName>
</protein>
<keyword evidence="2" id="KW-1185">Reference proteome</keyword>
<name>A0ABS6G3U3_9FIRM</name>
<dbReference type="Proteomes" id="UP000779508">
    <property type="component" value="Unassembled WGS sequence"/>
</dbReference>
<proteinExistence type="predicted"/>
<dbReference type="RefSeq" id="WP_216417056.1">
    <property type="nucleotide sequence ID" value="NZ_JAHLQK010000004.1"/>
</dbReference>
<dbReference type="Pfam" id="PF09491">
    <property type="entry name" value="RE_AlwI"/>
    <property type="match status" value="1"/>
</dbReference>
<evidence type="ECO:0000313" key="2">
    <source>
        <dbReference type="Proteomes" id="UP000779508"/>
    </source>
</evidence>
<accession>A0ABS6G3U3</accession>
<dbReference type="EC" id="3.1.21.-" evidence="1"/>
<sequence length="170" mass="19743">MNPLEKLGFVNTSRGFVEITNIGWDLINGTISYSEAMNLQVQQWKYIDEGANIKLFIAILHLIEEINSLYSSADGISISEFRLFGMTINNYKDISNHIMAVDSYRKDQLDPRKLLRTYSNYYNYDDYLDNNVKYMKTSTFLVVNNGRITFNYNRKAAIDNILKTDDGRAY</sequence>
<evidence type="ECO:0000313" key="1">
    <source>
        <dbReference type="EMBL" id="MBU5676811.1"/>
    </source>
</evidence>
<keyword evidence="1" id="KW-0378">Hydrolase</keyword>